<comment type="similarity">
    <text evidence="2">Belongs to the outer membrane factor (OMF) (TC 1.B.17) family.</text>
</comment>
<evidence type="ECO:0000256" key="3">
    <source>
        <dbReference type="ARBA" id="ARBA00022448"/>
    </source>
</evidence>
<evidence type="ECO:0000313" key="10">
    <source>
        <dbReference type="Proteomes" id="UP000304900"/>
    </source>
</evidence>
<sequence>MKRLLLLFCLFPFFVQAQKTLSLADCVELLSRNNLVYRAGNLQAEVAQANLRQTKSLILPQISVGANHSLNLGRSIDQYTNAYIDELYNYNSIGANFQMNIFQGFKIQNQIRQSQVLKESADENRKAVLNAQTILLLQGYVNVLATKSLYESYVQQVESSKQQVDRVEKQLNAGVAAQSTLYEIKATLANDRFDMVTALNNYKTARLALFQRMNLDPDDSVIFEPLSPIEWPADAKDVQAVYEDALKQFPEIKSAELTRKSYYYLVKSIKANNYPSLVLGANISAFYASTNTNLDYFKQLNATRNGSLSLGLNIPIMGRWVTRPRVELAKVQERQAQNQFDIAKQLLRQSVELAVLDVNSTADRFGAAQGQVESLTASFTVVESKLNAGTANIFEYALSKANLGKSQANAIQAKYEYMMKQRLLQFYRQGNWTGIY</sequence>
<dbReference type="Pfam" id="PF02321">
    <property type="entry name" value="OEP"/>
    <property type="match status" value="2"/>
</dbReference>
<dbReference type="GO" id="GO:0015288">
    <property type="term" value="F:porin activity"/>
    <property type="evidence" value="ECO:0007669"/>
    <property type="project" value="TreeGrafter"/>
</dbReference>
<dbReference type="GO" id="GO:1990281">
    <property type="term" value="C:efflux pump complex"/>
    <property type="evidence" value="ECO:0007669"/>
    <property type="project" value="TreeGrafter"/>
</dbReference>
<evidence type="ECO:0000256" key="1">
    <source>
        <dbReference type="ARBA" id="ARBA00004442"/>
    </source>
</evidence>
<keyword evidence="8" id="KW-0732">Signal</keyword>
<protein>
    <submittedName>
        <fullName evidence="9">TolC family protein</fullName>
    </submittedName>
</protein>
<evidence type="ECO:0000313" key="9">
    <source>
        <dbReference type="EMBL" id="TKT91682.1"/>
    </source>
</evidence>
<keyword evidence="10" id="KW-1185">Reference proteome</keyword>
<keyword evidence="7" id="KW-0998">Cell outer membrane</keyword>
<dbReference type="GO" id="GO:0009279">
    <property type="term" value="C:cell outer membrane"/>
    <property type="evidence" value="ECO:0007669"/>
    <property type="project" value="UniProtKB-SubCell"/>
</dbReference>
<evidence type="ECO:0000256" key="7">
    <source>
        <dbReference type="ARBA" id="ARBA00023237"/>
    </source>
</evidence>
<organism evidence="9 10">
    <name type="scientific">Dyadobacter frigoris</name>
    <dbReference type="NCBI Taxonomy" id="2576211"/>
    <lineage>
        <taxon>Bacteria</taxon>
        <taxon>Pseudomonadati</taxon>
        <taxon>Bacteroidota</taxon>
        <taxon>Cytophagia</taxon>
        <taxon>Cytophagales</taxon>
        <taxon>Spirosomataceae</taxon>
        <taxon>Dyadobacter</taxon>
    </lineage>
</organism>
<dbReference type="Proteomes" id="UP000304900">
    <property type="component" value="Unassembled WGS sequence"/>
</dbReference>
<dbReference type="PANTHER" id="PTHR30026">
    <property type="entry name" value="OUTER MEMBRANE PROTEIN TOLC"/>
    <property type="match status" value="1"/>
</dbReference>
<accession>A0A4U6D3A5</accession>
<dbReference type="AlphaFoldDB" id="A0A4U6D3A5"/>
<evidence type="ECO:0000256" key="5">
    <source>
        <dbReference type="ARBA" id="ARBA00022692"/>
    </source>
</evidence>
<dbReference type="PANTHER" id="PTHR30026:SF20">
    <property type="entry name" value="OUTER MEMBRANE PROTEIN TOLC"/>
    <property type="match status" value="1"/>
</dbReference>
<dbReference type="Gene3D" id="1.20.1600.10">
    <property type="entry name" value="Outer membrane efflux proteins (OEP)"/>
    <property type="match status" value="1"/>
</dbReference>
<reference evidence="9 10" key="1">
    <citation type="submission" date="2019-05" db="EMBL/GenBank/DDBJ databases">
        <title>Dyadobacter AR-3-8 sp. nov., isolated from arctic soil.</title>
        <authorList>
            <person name="Chaudhary D.K."/>
        </authorList>
    </citation>
    <scope>NUCLEOTIDE SEQUENCE [LARGE SCALE GENOMIC DNA]</scope>
    <source>
        <strain evidence="9 10">AR-3-8</strain>
    </source>
</reference>
<keyword evidence="5" id="KW-0812">Transmembrane</keyword>
<evidence type="ECO:0000256" key="6">
    <source>
        <dbReference type="ARBA" id="ARBA00023136"/>
    </source>
</evidence>
<dbReference type="GO" id="GO:0015562">
    <property type="term" value="F:efflux transmembrane transporter activity"/>
    <property type="evidence" value="ECO:0007669"/>
    <property type="project" value="InterPro"/>
</dbReference>
<feature type="signal peptide" evidence="8">
    <location>
        <begin position="1"/>
        <end position="17"/>
    </location>
</feature>
<dbReference type="EMBL" id="SZVO01000006">
    <property type="protein sequence ID" value="TKT91682.1"/>
    <property type="molecule type" value="Genomic_DNA"/>
</dbReference>
<proteinExistence type="inferred from homology"/>
<feature type="chain" id="PRO_5020883538" evidence="8">
    <location>
        <begin position="18"/>
        <end position="436"/>
    </location>
</feature>
<dbReference type="InterPro" id="IPR051906">
    <property type="entry name" value="TolC-like"/>
</dbReference>
<evidence type="ECO:0000256" key="4">
    <source>
        <dbReference type="ARBA" id="ARBA00022452"/>
    </source>
</evidence>
<evidence type="ECO:0000256" key="2">
    <source>
        <dbReference type="ARBA" id="ARBA00007613"/>
    </source>
</evidence>
<dbReference type="OrthoDB" id="9811587at2"/>
<comment type="subcellular location">
    <subcellularLocation>
        <location evidence="1">Cell outer membrane</location>
    </subcellularLocation>
</comment>
<comment type="caution">
    <text evidence="9">The sequence shown here is derived from an EMBL/GenBank/DDBJ whole genome shotgun (WGS) entry which is preliminary data.</text>
</comment>
<evidence type="ECO:0000256" key="8">
    <source>
        <dbReference type="SAM" id="SignalP"/>
    </source>
</evidence>
<name>A0A4U6D3A5_9BACT</name>
<dbReference type="InterPro" id="IPR003423">
    <property type="entry name" value="OMP_efflux"/>
</dbReference>
<keyword evidence="3" id="KW-0813">Transport</keyword>
<gene>
    <name evidence="9" type="ORF">FDK13_15070</name>
</gene>
<dbReference type="SUPFAM" id="SSF56954">
    <property type="entry name" value="Outer membrane efflux proteins (OEP)"/>
    <property type="match status" value="1"/>
</dbReference>
<keyword evidence="4" id="KW-1134">Transmembrane beta strand</keyword>
<keyword evidence="6" id="KW-0472">Membrane</keyword>
<dbReference type="RefSeq" id="WP_137340827.1">
    <property type="nucleotide sequence ID" value="NZ_BSQH01000003.1"/>
</dbReference>